<dbReference type="EMBL" id="MN740472">
    <property type="protein sequence ID" value="QHU28378.1"/>
    <property type="molecule type" value="Genomic_DNA"/>
</dbReference>
<dbReference type="PROSITE" id="PS50096">
    <property type="entry name" value="IQ"/>
    <property type="match status" value="1"/>
</dbReference>
<reference evidence="2" key="1">
    <citation type="journal article" date="2020" name="Nature">
        <title>Giant virus diversity and host interactions through global metagenomics.</title>
        <authorList>
            <person name="Schulz F."/>
            <person name="Roux S."/>
            <person name="Paez-Espino D."/>
            <person name="Jungbluth S."/>
            <person name="Walsh D.A."/>
            <person name="Denef V.J."/>
            <person name="McMahon K.D."/>
            <person name="Konstantinidis K.T."/>
            <person name="Eloe-Fadrosh E.A."/>
            <person name="Kyrpides N.C."/>
            <person name="Woyke T."/>
        </authorList>
    </citation>
    <scope>NUCLEOTIDE SEQUENCE</scope>
    <source>
        <strain evidence="2">GVMAG-M-3300027770-73</strain>
    </source>
</reference>
<dbReference type="Pfam" id="PF00612">
    <property type="entry name" value="IQ"/>
    <property type="match status" value="1"/>
</dbReference>
<protein>
    <recommendedName>
        <fullName evidence="1">SAP domain-containing protein</fullName>
    </recommendedName>
</protein>
<evidence type="ECO:0000259" key="1">
    <source>
        <dbReference type="Pfam" id="PF02037"/>
    </source>
</evidence>
<feature type="domain" description="SAP" evidence="1">
    <location>
        <begin position="55"/>
        <end position="82"/>
    </location>
</feature>
<dbReference type="InterPro" id="IPR003034">
    <property type="entry name" value="SAP_dom"/>
</dbReference>
<accession>A0A6C0LEZ7</accession>
<dbReference type="InterPro" id="IPR036361">
    <property type="entry name" value="SAP_dom_sf"/>
</dbReference>
<evidence type="ECO:0000313" key="2">
    <source>
        <dbReference type="EMBL" id="QHU28378.1"/>
    </source>
</evidence>
<proteinExistence type="predicted"/>
<sequence>MKESITIEKYLNTIYNKCEINAHIIKNAKIAKKVEEDNLITPTIHECHLLIANNYNQKQLKQFAKEYKLKISGNKGQLVERLFSHLKLSSIIVKIQKQFRGWLQRKYNNLHGPAYLKRQLCTNDTDFLTGDDLAIIPFEQFFSFKDKDNFIYGFDVVSLYNLIIKSGKHVKNPYNRNVIAPSIITGITKLLRLSRALNIKVNIDVQDISQEITQQKSLELRTLDLFQNIDALGNYSNPQWFLDLNRIKLIKFIRELTDIWEYRAQLTIETKKLICPPHGTPFRNLHGITINNEQQLNSLRNIILDILEKMVNSGVDADSKSLGAYYVLAALTLVNETAANALPWLFQSVS</sequence>
<dbReference type="Pfam" id="PF02037">
    <property type="entry name" value="SAP"/>
    <property type="match status" value="1"/>
</dbReference>
<organism evidence="2">
    <name type="scientific">viral metagenome</name>
    <dbReference type="NCBI Taxonomy" id="1070528"/>
    <lineage>
        <taxon>unclassified sequences</taxon>
        <taxon>metagenomes</taxon>
        <taxon>organismal metagenomes</taxon>
    </lineage>
</organism>
<dbReference type="SUPFAM" id="SSF68906">
    <property type="entry name" value="SAP domain"/>
    <property type="match status" value="1"/>
</dbReference>
<dbReference type="AlphaFoldDB" id="A0A6C0LEZ7"/>
<name>A0A6C0LEZ7_9ZZZZ</name>
<dbReference type="InterPro" id="IPR000048">
    <property type="entry name" value="IQ_motif_EF-hand-BS"/>
</dbReference>